<reference evidence="2 3" key="1">
    <citation type="submission" date="2020-02" db="EMBL/GenBank/DDBJ databases">
        <authorList>
            <person name="Ferguson B K."/>
        </authorList>
    </citation>
    <scope>NUCLEOTIDE SEQUENCE [LARGE SCALE GENOMIC DNA]</scope>
</reference>
<feature type="compositionally biased region" description="Basic and acidic residues" evidence="1">
    <location>
        <begin position="1"/>
        <end position="14"/>
    </location>
</feature>
<dbReference type="EMBL" id="CADCXU010020696">
    <property type="protein sequence ID" value="CAB0008735.1"/>
    <property type="molecule type" value="Genomic_DNA"/>
</dbReference>
<feature type="region of interest" description="Disordered" evidence="1">
    <location>
        <begin position="1"/>
        <end position="41"/>
    </location>
</feature>
<evidence type="ECO:0000313" key="2">
    <source>
        <dbReference type="EMBL" id="CAB0008735.1"/>
    </source>
</evidence>
<keyword evidence="3" id="KW-1185">Reference proteome</keyword>
<gene>
    <name evidence="2" type="ORF">NTEN_LOCUS13963</name>
</gene>
<feature type="non-terminal residue" evidence="2">
    <location>
        <position position="61"/>
    </location>
</feature>
<protein>
    <submittedName>
        <fullName evidence="2">Uncharacterized protein</fullName>
    </submittedName>
</protein>
<sequence length="61" mass="7202">MKDDKETSQVDQLRRRSKPLKTKTDREPLQNEKTTPPQDDSYLCKECRKKHEAYNCPAHGK</sequence>
<dbReference type="Proteomes" id="UP000479000">
    <property type="component" value="Unassembled WGS sequence"/>
</dbReference>
<organism evidence="2 3">
    <name type="scientific">Nesidiocoris tenuis</name>
    <dbReference type="NCBI Taxonomy" id="355587"/>
    <lineage>
        <taxon>Eukaryota</taxon>
        <taxon>Metazoa</taxon>
        <taxon>Ecdysozoa</taxon>
        <taxon>Arthropoda</taxon>
        <taxon>Hexapoda</taxon>
        <taxon>Insecta</taxon>
        <taxon>Pterygota</taxon>
        <taxon>Neoptera</taxon>
        <taxon>Paraneoptera</taxon>
        <taxon>Hemiptera</taxon>
        <taxon>Heteroptera</taxon>
        <taxon>Panheteroptera</taxon>
        <taxon>Cimicomorpha</taxon>
        <taxon>Miridae</taxon>
        <taxon>Dicyphina</taxon>
        <taxon>Nesidiocoris</taxon>
    </lineage>
</organism>
<proteinExistence type="predicted"/>
<evidence type="ECO:0000313" key="3">
    <source>
        <dbReference type="Proteomes" id="UP000479000"/>
    </source>
</evidence>
<dbReference type="AlphaFoldDB" id="A0A6H5GXA5"/>
<accession>A0A6H5GXA5</accession>
<name>A0A6H5GXA5_9HEMI</name>
<evidence type="ECO:0000256" key="1">
    <source>
        <dbReference type="SAM" id="MobiDB-lite"/>
    </source>
</evidence>